<sequence length="147" mass="16927">MYKSLSSKLQSTIALSSTKAQHCILSEAAQNITYYRRLLKDLQFNQDKPTPLLCNNMSSIKLARNLVMHNSTKHIELDHHYYMQEKHQNGSLQVGYIPSQAQQQDIFTKPLRTLAFIQNREAAGLKKLPAEIQNFAKLHSFVLQEQQ</sequence>
<dbReference type="EnsemblPlants" id="Pp3c2_13470V3.1">
    <property type="protein sequence ID" value="Pp3c2_13470V3.1"/>
    <property type="gene ID" value="Pp3c2_13470"/>
</dbReference>
<dbReference type="EMBL" id="ABEU02000002">
    <property type="protein sequence ID" value="PNR59833.1"/>
    <property type="molecule type" value="Genomic_DNA"/>
</dbReference>
<dbReference type="InParanoid" id="A0A2K1L1C4"/>
<organism evidence="1">
    <name type="scientific">Physcomitrium patens</name>
    <name type="common">Spreading-leaved earth moss</name>
    <name type="synonym">Physcomitrella patens</name>
    <dbReference type="NCBI Taxonomy" id="3218"/>
    <lineage>
        <taxon>Eukaryota</taxon>
        <taxon>Viridiplantae</taxon>
        <taxon>Streptophyta</taxon>
        <taxon>Embryophyta</taxon>
        <taxon>Bryophyta</taxon>
        <taxon>Bryophytina</taxon>
        <taxon>Bryopsida</taxon>
        <taxon>Funariidae</taxon>
        <taxon>Funariales</taxon>
        <taxon>Funariaceae</taxon>
        <taxon>Physcomitrium</taxon>
    </lineage>
</organism>
<evidence type="ECO:0000313" key="3">
    <source>
        <dbReference type="Proteomes" id="UP000006727"/>
    </source>
</evidence>
<reference evidence="1 3" key="1">
    <citation type="journal article" date="2008" name="Science">
        <title>The Physcomitrella genome reveals evolutionary insights into the conquest of land by plants.</title>
        <authorList>
            <person name="Rensing S."/>
            <person name="Lang D."/>
            <person name="Zimmer A."/>
            <person name="Terry A."/>
            <person name="Salamov A."/>
            <person name="Shapiro H."/>
            <person name="Nishiyama T."/>
            <person name="Perroud P.-F."/>
            <person name="Lindquist E."/>
            <person name="Kamisugi Y."/>
            <person name="Tanahashi T."/>
            <person name="Sakakibara K."/>
            <person name="Fujita T."/>
            <person name="Oishi K."/>
            <person name="Shin-I T."/>
            <person name="Kuroki Y."/>
            <person name="Toyoda A."/>
            <person name="Suzuki Y."/>
            <person name="Hashimoto A."/>
            <person name="Yamaguchi K."/>
            <person name="Sugano A."/>
            <person name="Kohara Y."/>
            <person name="Fujiyama A."/>
            <person name="Anterola A."/>
            <person name="Aoki S."/>
            <person name="Ashton N."/>
            <person name="Barbazuk W.B."/>
            <person name="Barker E."/>
            <person name="Bennetzen J."/>
            <person name="Bezanilla M."/>
            <person name="Blankenship R."/>
            <person name="Cho S.H."/>
            <person name="Dutcher S."/>
            <person name="Estelle M."/>
            <person name="Fawcett J.A."/>
            <person name="Gundlach H."/>
            <person name="Hanada K."/>
            <person name="Heyl A."/>
            <person name="Hicks K.A."/>
            <person name="Hugh J."/>
            <person name="Lohr M."/>
            <person name="Mayer K."/>
            <person name="Melkozernov A."/>
            <person name="Murata T."/>
            <person name="Nelson D."/>
            <person name="Pils B."/>
            <person name="Prigge M."/>
            <person name="Reiss B."/>
            <person name="Renner T."/>
            <person name="Rombauts S."/>
            <person name="Rushton P."/>
            <person name="Sanderfoot A."/>
            <person name="Schween G."/>
            <person name="Shiu S.-H."/>
            <person name="Stueber K."/>
            <person name="Theodoulou F.L."/>
            <person name="Tu H."/>
            <person name="Van de Peer Y."/>
            <person name="Verrier P.J."/>
            <person name="Waters E."/>
            <person name="Wood A."/>
            <person name="Yang L."/>
            <person name="Cove D."/>
            <person name="Cuming A."/>
            <person name="Hasebe M."/>
            <person name="Lucas S."/>
            <person name="Mishler D.B."/>
            <person name="Reski R."/>
            <person name="Grigoriev I."/>
            <person name="Quatrano R.S."/>
            <person name="Boore J.L."/>
        </authorList>
    </citation>
    <scope>NUCLEOTIDE SEQUENCE [LARGE SCALE GENOMIC DNA]</scope>
    <source>
        <strain evidence="2 3">cv. Gransden 2004</strain>
    </source>
</reference>
<keyword evidence="3" id="KW-1185">Reference proteome</keyword>
<dbReference type="STRING" id="3218.A0A2K1L1C4"/>
<name>A0A2K1L1C4_PHYPA</name>
<evidence type="ECO:0008006" key="4">
    <source>
        <dbReference type="Google" id="ProtNLM"/>
    </source>
</evidence>
<accession>A0A2K1L1C4</accession>
<evidence type="ECO:0000313" key="2">
    <source>
        <dbReference type="EnsemblPlants" id="Pp3c2_13470V3.1"/>
    </source>
</evidence>
<dbReference type="CDD" id="cd09272">
    <property type="entry name" value="RNase_HI_RT_Ty1"/>
    <property type="match status" value="1"/>
</dbReference>
<dbReference type="PANTHER" id="PTHR11439">
    <property type="entry name" value="GAG-POL-RELATED RETROTRANSPOSON"/>
    <property type="match status" value="1"/>
</dbReference>
<proteinExistence type="predicted"/>
<reference evidence="1 3" key="2">
    <citation type="journal article" date="2018" name="Plant J.">
        <title>The Physcomitrella patens chromosome-scale assembly reveals moss genome structure and evolution.</title>
        <authorList>
            <person name="Lang D."/>
            <person name="Ullrich K.K."/>
            <person name="Murat F."/>
            <person name="Fuchs J."/>
            <person name="Jenkins J."/>
            <person name="Haas F.B."/>
            <person name="Piednoel M."/>
            <person name="Gundlach H."/>
            <person name="Van Bel M."/>
            <person name="Meyberg R."/>
            <person name="Vives C."/>
            <person name="Morata J."/>
            <person name="Symeonidi A."/>
            <person name="Hiss M."/>
            <person name="Muchero W."/>
            <person name="Kamisugi Y."/>
            <person name="Saleh O."/>
            <person name="Blanc G."/>
            <person name="Decker E.L."/>
            <person name="van Gessel N."/>
            <person name="Grimwood J."/>
            <person name="Hayes R.D."/>
            <person name="Graham S.W."/>
            <person name="Gunter L.E."/>
            <person name="McDaniel S.F."/>
            <person name="Hoernstein S.N.W."/>
            <person name="Larsson A."/>
            <person name="Li F.W."/>
            <person name="Perroud P.F."/>
            <person name="Phillips J."/>
            <person name="Ranjan P."/>
            <person name="Rokshar D.S."/>
            <person name="Rothfels C.J."/>
            <person name="Schneider L."/>
            <person name="Shu S."/>
            <person name="Stevenson D.W."/>
            <person name="Thummler F."/>
            <person name="Tillich M."/>
            <person name="Villarreal Aguilar J.C."/>
            <person name="Widiez T."/>
            <person name="Wong G.K."/>
            <person name="Wymore A."/>
            <person name="Zhang Y."/>
            <person name="Zimmer A.D."/>
            <person name="Quatrano R.S."/>
            <person name="Mayer K.F.X."/>
            <person name="Goodstein D."/>
            <person name="Casacuberta J.M."/>
            <person name="Vandepoele K."/>
            <person name="Reski R."/>
            <person name="Cuming A.C."/>
            <person name="Tuskan G.A."/>
            <person name="Maumus F."/>
            <person name="Salse J."/>
            <person name="Schmutz J."/>
            <person name="Rensing S.A."/>
        </authorList>
    </citation>
    <scope>NUCLEOTIDE SEQUENCE [LARGE SCALE GENOMIC DNA]</scope>
    <source>
        <strain evidence="2 3">cv. Gransden 2004</strain>
    </source>
</reference>
<dbReference type="Proteomes" id="UP000006727">
    <property type="component" value="Chromosome 2"/>
</dbReference>
<protein>
    <recommendedName>
        <fullName evidence="4">Reverse transcriptase Ty1/copia-type domain-containing protein</fullName>
    </recommendedName>
</protein>
<evidence type="ECO:0000313" key="1">
    <source>
        <dbReference type="EMBL" id="PNR59833.1"/>
    </source>
</evidence>
<gene>
    <name evidence="1" type="ORF">PHYPA_002625</name>
</gene>
<dbReference type="PANTHER" id="PTHR11439:SF483">
    <property type="entry name" value="PEPTIDE SYNTHASE GLIP-LIKE, PUTATIVE (AFU_ORTHOLOGUE AFUA_3G12920)-RELATED"/>
    <property type="match status" value="1"/>
</dbReference>
<reference evidence="2" key="3">
    <citation type="submission" date="2020-12" db="UniProtKB">
        <authorList>
            <consortium name="EnsemblPlants"/>
        </authorList>
    </citation>
    <scope>IDENTIFICATION</scope>
</reference>
<dbReference type="Gramene" id="Pp3c2_13470V3.1">
    <property type="protein sequence ID" value="Pp3c2_13470V3.1"/>
    <property type="gene ID" value="Pp3c2_13470"/>
</dbReference>
<dbReference type="AlphaFoldDB" id="A0A2K1L1C4"/>